<feature type="region of interest" description="Disordered" evidence="1">
    <location>
        <begin position="368"/>
        <end position="390"/>
    </location>
</feature>
<protein>
    <submittedName>
        <fullName evidence="2">Uncharacterized protein</fullName>
    </submittedName>
</protein>
<evidence type="ECO:0000313" key="2">
    <source>
        <dbReference type="EMBL" id="KAG5167244.1"/>
    </source>
</evidence>
<dbReference type="EMBL" id="JAFIQS010000007">
    <property type="protein sequence ID" value="KAG5167244.1"/>
    <property type="molecule type" value="Genomic_DNA"/>
</dbReference>
<dbReference type="AlphaFoldDB" id="A0A8H7XWZ2"/>
<dbReference type="OrthoDB" id="5210591at2759"/>
<name>A0A8H7XWZ2_PSICU</name>
<accession>A0A8H7XWZ2</accession>
<feature type="compositionally biased region" description="Acidic residues" evidence="1">
    <location>
        <begin position="374"/>
        <end position="389"/>
    </location>
</feature>
<reference evidence="2" key="1">
    <citation type="submission" date="2021-02" db="EMBL/GenBank/DDBJ databases">
        <title>Psilocybe cubensis genome.</title>
        <authorList>
            <person name="Mckernan K.J."/>
            <person name="Crawford S."/>
            <person name="Trippe A."/>
            <person name="Kane L.T."/>
            <person name="Mclaughlin S."/>
        </authorList>
    </citation>
    <scope>NUCLEOTIDE SEQUENCE [LARGE SCALE GENOMIC DNA]</scope>
    <source>
        <strain evidence="2">MGC-MH-2018</strain>
    </source>
</reference>
<gene>
    <name evidence="2" type="ORF">JR316_007589</name>
</gene>
<comment type="caution">
    <text evidence="2">The sequence shown here is derived from an EMBL/GenBank/DDBJ whole genome shotgun (WGS) entry which is preliminary data.</text>
</comment>
<proteinExistence type="predicted"/>
<sequence>MRHPTLSQLEGIVQTHLPGHSQTTVTGFTQLKNIGYSYTRSIRTYILDLAPAGSAKSTCCCFLTIDVSPSSNSDSNSLPTIHNLFKLLHDASSSLPFPIPIPILDTTLTTLPFPFILTPPPPTSSGTYTSENITTLAHARRTVLNANTKADTLLDLQIGALLGRAHALVQNDFFGPVTITPEANAATTSSIPEPTEPGQTYSWQETFTHLLESLLSAFELASESESESESALDIPYTQIRAHLSRAIGFFLFDDADTPSLVWFSGFEEDILLLTSRAALDSDAEMNVSIAAILPSMFTHALWADPLLESFFLPSPNRPSQALNEAYLSSGGKHLLLFPRQRTKRIWYSLFLGLVVLREWCFGAAQGSVKRGTEDEGGDEDKNEESENENETIKQWALKLVLESTKALESAPCY</sequence>
<evidence type="ECO:0000256" key="1">
    <source>
        <dbReference type="SAM" id="MobiDB-lite"/>
    </source>
</evidence>
<organism evidence="2">
    <name type="scientific">Psilocybe cubensis</name>
    <name type="common">Psychedelic mushroom</name>
    <name type="synonym">Stropharia cubensis</name>
    <dbReference type="NCBI Taxonomy" id="181762"/>
    <lineage>
        <taxon>Eukaryota</taxon>
        <taxon>Fungi</taxon>
        <taxon>Dikarya</taxon>
        <taxon>Basidiomycota</taxon>
        <taxon>Agaricomycotina</taxon>
        <taxon>Agaricomycetes</taxon>
        <taxon>Agaricomycetidae</taxon>
        <taxon>Agaricales</taxon>
        <taxon>Agaricineae</taxon>
        <taxon>Strophariaceae</taxon>
        <taxon>Psilocybe</taxon>
    </lineage>
</organism>